<dbReference type="GO" id="GO:0000981">
    <property type="term" value="F:DNA-binding transcription factor activity, RNA polymerase II-specific"/>
    <property type="evidence" value="ECO:0007669"/>
    <property type="project" value="InterPro"/>
</dbReference>
<organism evidence="3 4">
    <name type="scientific">Leucosporidium creatinivorum</name>
    <dbReference type="NCBI Taxonomy" id="106004"/>
    <lineage>
        <taxon>Eukaryota</taxon>
        <taxon>Fungi</taxon>
        <taxon>Dikarya</taxon>
        <taxon>Basidiomycota</taxon>
        <taxon>Pucciniomycotina</taxon>
        <taxon>Microbotryomycetes</taxon>
        <taxon>Leucosporidiales</taxon>
        <taxon>Leucosporidium</taxon>
    </lineage>
</organism>
<dbReference type="InterPro" id="IPR001138">
    <property type="entry name" value="Zn2Cys6_DnaBD"/>
</dbReference>
<dbReference type="InParanoid" id="A0A1Y2G4W7"/>
<evidence type="ECO:0000313" key="4">
    <source>
        <dbReference type="Proteomes" id="UP000193467"/>
    </source>
</evidence>
<reference evidence="3 4" key="1">
    <citation type="submission" date="2016-07" db="EMBL/GenBank/DDBJ databases">
        <title>Pervasive Adenine N6-methylation of Active Genes in Fungi.</title>
        <authorList>
            <consortium name="DOE Joint Genome Institute"/>
            <person name="Mondo S.J."/>
            <person name="Dannebaum R.O."/>
            <person name="Kuo R.C."/>
            <person name="Labutti K."/>
            <person name="Haridas S."/>
            <person name="Kuo A."/>
            <person name="Salamov A."/>
            <person name="Ahrendt S.R."/>
            <person name="Lipzen A."/>
            <person name="Sullivan W."/>
            <person name="Andreopoulos W.B."/>
            <person name="Clum A."/>
            <person name="Lindquist E."/>
            <person name="Daum C."/>
            <person name="Ramamoorthy G.K."/>
            <person name="Gryganskyi A."/>
            <person name="Culley D."/>
            <person name="Magnuson J.K."/>
            <person name="James T.Y."/>
            <person name="O'Malley M.A."/>
            <person name="Stajich J.E."/>
            <person name="Spatafora J.W."/>
            <person name="Visel A."/>
            <person name="Grigoriev I.V."/>
        </authorList>
    </citation>
    <scope>NUCLEOTIDE SEQUENCE [LARGE SCALE GENOMIC DNA]</scope>
    <source>
        <strain evidence="3 4">62-1032</strain>
    </source>
</reference>
<sequence>MPADPSEKTLKKKKPPSCDRCKAKRVLCHPAPPGESCPRCLENEVPCTTTPVVRRRPVRKPATAPSTTNNSASPDAQPLLVPPHLAQAIASGSRSETTSPQGASPESLAVLTSAWAQAPGSLDELPRELLISLFNDFRRSPQANHPALPYTSLRKSLESLQWRTSLLAPDLRALTYCILASAALISLHPLILGPGPIPASPQELDSWPATTDWSLFGRRRQGAFNALREAAFRLGKEAEVTTELSAYNVASCYMLDYLTDTSRAEKPTSRPYATAYMAHARALAETRPEGHLGETVRWSSFMANEAVRSTQAGTPIIFSPSDQKVLHGDESMSLDQLETMLGDTTTMRDQQPVFAALRPYGVYVIDVARKLDEGCSGSFARRRPLADKTLTDCLDAINRLGDLYAQVNDRLNILRPTPHFTFFPSVVNLEHDIQAVLQSVRVFYALGYTSVVLSLHLELQRRVREESLPPAQTPAEERERERVALVRKQVKEMMREAAREWARASGDLPSIAHATHFRFFHTEHWALVLLEEVQETGVLSLENSKALESILFVLKLIGFSHVDATLQPIMDAIEHQLRPLPATNLLTAPNPFLPIAAESTSDPDFIQQALNTSFTPSDLDLTTSLNPPPNPHFSTNVPLNLNQLETDLATAHGADPSLTFMDGMGMEEWFSTAMLGGMGGELPSFGLQTPSFGSSGEFEWGARAGGSGL</sequence>
<dbReference type="AlphaFoldDB" id="A0A1Y2G4W7"/>
<proteinExistence type="predicted"/>
<dbReference type="STRING" id="106004.A0A1Y2G4W7"/>
<dbReference type="InterPro" id="IPR036864">
    <property type="entry name" value="Zn2-C6_fun-type_DNA-bd_sf"/>
</dbReference>
<protein>
    <recommendedName>
        <fullName evidence="2">Zn(2)-C6 fungal-type domain-containing protein</fullName>
    </recommendedName>
</protein>
<dbReference type="SUPFAM" id="SSF57701">
    <property type="entry name" value="Zn2/Cys6 DNA-binding domain"/>
    <property type="match status" value="1"/>
</dbReference>
<dbReference type="GO" id="GO:0008270">
    <property type="term" value="F:zinc ion binding"/>
    <property type="evidence" value="ECO:0007669"/>
    <property type="project" value="InterPro"/>
</dbReference>
<feature type="compositionally biased region" description="Polar residues" evidence="1">
    <location>
        <begin position="64"/>
        <end position="74"/>
    </location>
</feature>
<dbReference type="PROSITE" id="PS00463">
    <property type="entry name" value="ZN2_CY6_FUNGAL_1"/>
    <property type="match status" value="1"/>
</dbReference>
<name>A0A1Y2G4W7_9BASI</name>
<evidence type="ECO:0000313" key="3">
    <source>
        <dbReference type="EMBL" id="ORY90286.1"/>
    </source>
</evidence>
<dbReference type="EMBL" id="MCGR01000004">
    <property type="protein sequence ID" value="ORY90286.1"/>
    <property type="molecule type" value="Genomic_DNA"/>
</dbReference>
<evidence type="ECO:0000259" key="2">
    <source>
        <dbReference type="PROSITE" id="PS50048"/>
    </source>
</evidence>
<feature type="region of interest" description="Disordered" evidence="1">
    <location>
        <begin position="48"/>
        <end position="79"/>
    </location>
</feature>
<dbReference type="OrthoDB" id="2525765at2759"/>
<dbReference type="Proteomes" id="UP000193467">
    <property type="component" value="Unassembled WGS sequence"/>
</dbReference>
<accession>A0A1Y2G4W7</accession>
<keyword evidence="4" id="KW-1185">Reference proteome</keyword>
<dbReference type="PROSITE" id="PS50048">
    <property type="entry name" value="ZN2_CY6_FUNGAL_2"/>
    <property type="match status" value="1"/>
</dbReference>
<comment type="caution">
    <text evidence="3">The sequence shown here is derived from an EMBL/GenBank/DDBJ whole genome shotgun (WGS) entry which is preliminary data.</text>
</comment>
<feature type="domain" description="Zn(2)-C6 fungal-type" evidence="2">
    <location>
        <begin position="17"/>
        <end position="49"/>
    </location>
</feature>
<dbReference type="CDD" id="cd00067">
    <property type="entry name" value="GAL4"/>
    <property type="match status" value="1"/>
</dbReference>
<gene>
    <name evidence="3" type="ORF">BCR35DRAFT_323723</name>
</gene>
<evidence type="ECO:0000256" key="1">
    <source>
        <dbReference type="SAM" id="MobiDB-lite"/>
    </source>
</evidence>